<protein>
    <submittedName>
        <fullName evidence="2">Uncharacterized protein</fullName>
    </submittedName>
</protein>
<evidence type="ECO:0000313" key="3">
    <source>
        <dbReference type="Proteomes" id="UP001500596"/>
    </source>
</evidence>
<feature type="transmembrane region" description="Helical" evidence="1">
    <location>
        <begin position="20"/>
        <end position="45"/>
    </location>
</feature>
<dbReference type="EMBL" id="BAAAPK010000001">
    <property type="protein sequence ID" value="GAA1671372.1"/>
    <property type="molecule type" value="Genomic_DNA"/>
</dbReference>
<keyword evidence="1" id="KW-1133">Transmembrane helix</keyword>
<keyword evidence="3" id="KW-1185">Reference proteome</keyword>
<comment type="caution">
    <text evidence="2">The sequence shown here is derived from an EMBL/GenBank/DDBJ whole genome shotgun (WGS) entry which is preliminary data.</text>
</comment>
<keyword evidence="1" id="KW-0472">Membrane</keyword>
<reference evidence="3" key="1">
    <citation type="journal article" date="2019" name="Int. J. Syst. Evol. Microbiol.">
        <title>The Global Catalogue of Microorganisms (GCM) 10K type strain sequencing project: providing services to taxonomists for standard genome sequencing and annotation.</title>
        <authorList>
            <consortium name="The Broad Institute Genomics Platform"/>
            <consortium name="The Broad Institute Genome Sequencing Center for Infectious Disease"/>
            <person name="Wu L."/>
            <person name="Ma J."/>
        </authorList>
    </citation>
    <scope>NUCLEOTIDE SEQUENCE [LARGE SCALE GENOMIC DNA]</scope>
    <source>
        <strain evidence="3">JCM 15575</strain>
    </source>
</reference>
<dbReference type="Proteomes" id="UP001500596">
    <property type="component" value="Unassembled WGS sequence"/>
</dbReference>
<organism evidence="2 3">
    <name type="scientific">Microbacterium lacus</name>
    <dbReference type="NCBI Taxonomy" id="415217"/>
    <lineage>
        <taxon>Bacteria</taxon>
        <taxon>Bacillati</taxon>
        <taxon>Actinomycetota</taxon>
        <taxon>Actinomycetes</taxon>
        <taxon>Micrococcales</taxon>
        <taxon>Microbacteriaceae</taxon>
        <taxon>Microbacterium</taxon>
    </lineage>
</organism>
<keyword evidence="1" id="KW-0812">Transmembrane</keyword>
<name>A0ABP4SLF2_9MICO</name>
<gene>
    <name evidence="2" type="ORF">GCM10009807_14330</name>
</gene>
<accession>A0ABP4SLF2</accession>
<dbReference type="RefSeq" id="WP_344053051.1">
    <property type="nucleotide sequence ID" value="NZ_BAAAPK010000001.1"/>
</dbReference>
<sequence length="531" mass="54515">MLVIRRLLTPRKDDDAGAVLVTVLVVMLVGFIVASVVAASVLFTVQSNSGNRSRTQAFIAAESGRDAAVAGIVGGCAATTYAGSDPQYAATVYVTTGNQPTSATDAGVAQGCPSASTRFIVIRSTGTGPDGSTSTIDAVYPWVVSYSQQPGGVVTYFSGGFTAGVSHYTGDLVLRTGNWNCTQGALLTGDLYVLNGTVNFSNNCRVEGDIWADGNVTSNSQAISVTGSITTNGLVSLSSNGGATVGKDINAKGNIDLSNQGSSTATVGGNVTSKNTITKGSNWTVTGTQTPNGPDPVFDPTLAWLKAATQWIDFTSSTNWGTKYSATSVCNLVKNNPNPTIKSLLETSGAPLVLDFSSCTGNGNSSFAVNVALSNVTLARDAVIIAGSTASMSVNLTGTINPASGTTKQLLFIHNDASTNYANGEPVPNCGNGNQKDTFNVGGTVSADVKVMMYSPCGLTGTLTSSFSGQLYTNDSTNLHSSGNITTTYTCAAMAWTPAFNQLGCKIKGQGGVQTGTQTQSLGTLAYQTER</sequence>
<evidence type="ECO:0000256" key="1">
    <source>
        <dbReference type="SAM" id="Phobius"/>
    </source>
</evidence>
<proteinExistence type="predicted"/>
<evidence type="ECO:0000313" key="2">
    <source>
        <dbReference type="EMBL" id="GAA1671372.1"/>
    </source>
</evidence>